<evidence type="ECO:0000259" key="12">
    <source>
        <dbReference type="Pfam" id="PF00291"/>
    </source>
</evidence>
<dbReference type="RefSeq" id="WP_193539530.1">
    <property type="nucleotide sequence ID" value="NZ_JADCLJ010000024.1"/>
</dbReference>
<comment type="function">
    <text evidence="11">The beta subunit is responsible for the synthesis of L-tryptophan from indole and L-serine.</text>
</comment>
<dbReference type="HAMAP" id="MF_00133">
    <property type="entry name" value="Trp_synth_beta"/>
    <property type="match status" value="1"/>
</dbReference>
<dbReference type="NCBIfam" id="TIGR00263">
    <property type="entry name" value="trpB"/>
    <property type="match status" value="1"/>
</dbReference>
<dbReference type="PANTHER" id="PTHR48077:SF3">
    <property type="entry name" value="TRYPTOPHAN SYNTHASE"/>
    <property type="match status" value="1"/>
</dbReference>
<evidence type="ECO:0000256" key="7">
    <source>
        <dbReference type="ARBA" id="ARBA00022898"/>
    </source>
</evidence>
<comment type="subunit">
    <text evidence="4 11">Tetramer of two alpha and two beta chains.</text>
</comment>
<keyword evidence="9 11" id="KW-0456">Lyase</keyword>
<dbReference type="InterPro" id="IPR006654">
    <property type="entry name" value="Trp_synth_beta"/>
</dbReference>
<keyword evidence="6 11" id="KW-0822">Tryptophan biosynthesis</keyword>
<keyword evidence="5 11" id="KW-0028">Amino-acid biosynthesis</keyword>
<evidence type="ECO:0000256" key="3">
    <source>
        <dbReference type="ARBA" id="ARBA00009982"/>
    </source>
</evidence>
<evidence type="ECO:0000256" key="11">
    <source>
        <dbReference type="HAMAP-Rule" id="MF_00133"/>
    </source>
</evidence>
<comment type="caution">
    <text evidence="13">The sequence shown here is derived from an EMBL/GenBank/DDBJ whole genome shotgun (WGS) entry which is preliminary data.</text>
</comment>
<feature type="domain" description="Tryptophan synthase beta chain-like PALP" evidence="12">
    <location>
        <begin position="56"/>
        <end position="379"/>
    </location>
</feature>
<dbReference type="InterPro" id="IPR023026">
    <property type="entry name" value="Trp_synth_beta/beta-like"/>
</dbReference>
<dbReference type="SUPFAM" id="SSF53686">
    <property type="entry name" value="Tryptophan synthase beta subunit-like PLP-dependent enzymes"/>
    <property type="match status" value="1"/>
</dbReference>
<dbReference type="InterPro" id="IPR001926">
    <property type="entry name" value="TrpB-like_PALP"/>
</dbReference>
<reference evidence="13 14" key="1">
    <citation type="submission" date="2020-10" db="EMBL/GenBank/DDBJ databases">
        <title>Bacillus sp. HD4P25, an endophyte from a halophyte.</title>
        <authorList>
            <person name="Sun J.-Q."/>
        </authorList>
    </citation>
    <scope>NUCLEOTIDE SEQUENCE [LARGE SCALE GENOMIC DNA]</scope>
    <source>
        <strain evidence="13 14">YIM 93174</strain>
    </source>
</reference>
<dbReference type="Gene3D" id="3.40.50.1100">
    <property type="match status" value="2"/>
</dbReference>
<comment type="catalytic activity">
    <reaction evidence="10 11">
        <text>(1S,2R)-1-C-(indol-3-yl)glycerol 3-phosphate + L-serine = D-glyceraldehyde 3-phosphate + L-tryptophan + H2O</text>
        <dbReference type="Rhea" id="RHEA:10532"/>
        <dbReference type="ChEBI" id="CHEBI:15377"/>
        <dbReference type="ChEBI" id="CHEBI:33384"/>
        <dbReference type="ChEBI" id="CHEBI:57912"/>
        <dbReference type="ChEBI" id="CHEBI:58866"/>
        <dbReference type="ChEBI" id="CHEBI:59776"/>
        <dbReference type="EC" id="4.2.1.20"/>
    </reaction>
</comment>
<proteinExistence type="inferred from homology"/>
<dbReference type="EC" id="4.2.1.20" evidence="11"/>
<dbReference type="GO" id="GO:0004834">
    <property type="term" value="F:tryptophan synthase activity"/>
    <property type="evidence" value="ECO:0007669"/>
    <property type="project" value="UniProtKB-EC"/>
</dbReference>
<keyword evidence="14" id="KW-1185">Reference proteome</keyword>
<protein>
    <recommendedName>
        <fullName evidence="11">Tryptophan synthase beta chain</fullName>
        <ecNumber evidence="11">4.2.1.20</ecNumber>
    </recommendedName>
</protein>
<dbReference type="Proteomes" id="UP001516662">
    <property type="component" value="Unassembled WGS sequence"/>
</dbReference>
<dbReference type="CDD" id="cd06446">
    <property type="entry name" value="Trp-synth_B"/>
    <property type="match status" value="1"/>
</dbReference>
<sequence>MKQVPDHRGRFGDFGGKFVPETLMQPLEEIEQALDEALKDPSFSIDYHAILKEYSGRPTALTYAENITKKLGGAKIFLKREDLNHTGAHKINNAIGQALLAKRMGKNKIIAETGAGQHGVAAATVAARFGLECKVFMGEEDIKRQQLNVFRMELLGAKVEPVTSGSKTLKDATNEAIRYWVQHCHDHFYMIGSVVGPHPYPKMVRDFQRIIGDEAKRQFLAREGNPPTAVVACVGGGSNAIGMFYPFIQDDVKLIGVEAAGKGISTNQHAATITKGTKGIIHGSLTYLLQDESGQIIEPYSISAGLDYPGVGPEHSYLASIGRVQYESITDGEALEALQLLAREEGIIPAIESAHALAKAFQLAKKMDSKETILVCLSGRGDKDVYSLVEHLKGGEGIESNLLSETIHA</sequence>
<evidence type="ECO:0000313" key="13">
    <source>
        <dbReference type="EMBL" id="MBE4910278.1"/>
    </source>
</evidence>
<evidence type="ECO:0000313" key="14">
    <source>
        <dbReference type="Proteomes" id="UP001516662"/>
    </source>
</evidence>
<name>A0ABR9QP46_9BACI</name>
<dbReference type="InterPro" id="IPR006653">
    <property type="entry name" value="Trp_synth_b_CS"/>
</dbReference>
<dbReference type="PIRSF" id="PIRSF001413">
    <property type="entry name" value="Trp_syn_beta"/>
    <property type="match status" value="1"/>
</dbReference>
<keyword evidence="8 11" id="KW-0057">Aromatic amino acid biosynthesis</keyword>
<dbReference type="InterPro" id="IPR036052">
    <property type="entry name" value="TrpB-like_PALP_sf"/>
</dbReference>
<dbReference type="PANTHER" id="PTHR48077">
    <property type="entry name" value="TRYPTOPHAN SYNTHASE-RELATED"/>
    <property type="match status" value="1"/>
</dbReference>
<keyword evidence="7 11" id="KW-0663">Pyridoxal phosphate</keyword>
<evidence type="ECO:0000256" key="8">
    <source>
        <dbReference type="ARBA" id="ARBA00023141"/>
    </source>
</evidence>
<evidence type="ECO:0000256" key="9">
    <source>
        <dbReference type="ARBA" id="ARBA00023239"/>
    </source>
</evidence>
<feature type="modified residue" description="N6-(pyridoxal phosphate)lysine" evidence="11">
    <location>
        <position position="90"/>
    </location>
</feature>
<evidence type="ECO:0000256" key="1">
    <source>
        <dbReference type="ARBA" id="ARBA00001933"/>
    </source>
</evidence>
<dbReference type="Pfam" id="PF00291">
    <property type="entry name" value="PALP"/>
    <property type="match status" value="1"/>
</dbReference>
<evidence type="ECO:0000256" key="4">
    <source>
        <dbReference type="ARBA" id="ARBA00011270"/>
    </source>
</evidence>
<evidence type="ECO:0000256" key="6">
    <source>
        <dbReference type="ARBA" id="ARBA00022822"/>
    </source>
</evidence>
<comment type="pathway">
    <text evidence="2 11">Amino-acid biosynthesis; L-tryptophan biosynthesis; L-tryptophan from chorismate: step 5/5.</text>
</comment>
<evidence type="ECO:0000256" key="10">
    <source>
        <dbReference type="ARBA" id="ARBA00049047"/>
    </source>
</evidence>
<evidence type="ECO:0000256" key="2">
    <source>
        <dbReference type="ARBA" id="ARBA00004733"/>
    </source>
</evidence>
<comment type="cofactor">
    <cofactor evidence="1 11">
        <name>pyridoxal 5'-phosphate</name>
        <dbReference type="ChEBI" id="CHEBI:597326"/>
    </cofactor>
</comment>
<dbReference type="PROSITE" id="PS00168">
    <property type="entry name" value="TRP_SYNTHASE_BETA"/>
    <property type="match status" value="1"/>
</dbReference>
<organism evidence="13 14">
    <name type="scientific">Litchfieldia luteola</name>
    <dbReference type="NCBI Taxonomy" id="682179"/>
    <lineage>
        <taxon>Bacteria</taxon>
        <taxon>Bacillati</taxon>
        <taxon>Bacillota</taxon>
        <taxon>Bacilli</taxon>
        <taxon>Bacillales</taxon>
        <taxon>Bacillaceae</taxon>
        <taxon>Litchfieldia</taxon>
    </lineage>
</organism>
<evidence type="ECO:0000256" key="5">
    <source>
        <dbReference type="ARBA" id="ARBA00022605"/>
    </source>
</evidence>
<accession>A0ABR9QP46</accession>
<gene>
    <name evidence="11 13" type="primary">trpB</name>
    <name evidence="13" type="ORF">IMZ08_19760</name>
</gene>
<dbReference type="EMBL" id="JADCLJ010000024">
    <property type="protein sequence ID" value="MBE4910278.1"/>
    <property type="molecule type" value="Genomic_DNA"/>
</dbReference>
<comment type="similarity">
    <text evidence="3 11">Belongs to the TrpB family.</text>
</comment>